<dbReference type="Proteomes" id="UP000243413">
    <property type="component" value="Chromosome I"/>
</dbReference>
<dbReference type="PANTHER" id="PTHR43393">
    <property type="entry name" value="CYTOKININ RIBOSIDE 5'-MONOPHOSPHATE PHOSPHORIBOHYDROLASE"/>
    <property type="match status" value="1"/>
</dbReference>
<protein>
    <recommendedName>
        <fullName evidence="3">AMP nucleosidase</fullName>
        <ecNumber evidence="2">3.2.2.4</ecNumber>
    </recommendedName>
    <alternativeName>
        <fullName evidence="3">AMP nucleosidase</fullName>
    </alternativeName>
</protein>
<proteinExistence type="predicted"/>
<dbReference type="Pfam" id="PF03641">
    <property type="entry name" value="Lysine_decarbox"/>
    <property type="match status" value="1"/>
</dbReference>
<dbReference type="InterPro" id="IPR031100">
    <property type="entry name" value="LOG_fam"/>
</dbReference>
<dbReference type="InterPro" id="IPR052341">
    <property type="entry name" value="LOG_family_nucleotidases"/>
</dbReference>
<dbReference type="RefSeq" id="WP_092288103.1">
    <property type="nucleotide sequence ID" value="NZ_LT629763.1"/>
</dbReference>
<dbReference type="InterPro" id="IPR005269">
    <property type="entry name" value="LOG"/>
</dbReference>
<dbReference type="OrthoDB" id="9801098at2"/>
<dbReference type="Gene3D" id="3.40.50.450">
    <property type="match status" value="1"/>
</dbReference>
<dbReference type="SUPFAM" id="SSF102405">
    <property type="entry name" value="MCP/YpsA-like"/>
    <property type="match status" value="1"/>
</dbReference>
<accession>A0A1H1XBY1</accession>
<evidence type="ECO:0000256" key="1">
    <source>
        <dbReference type="ARBA" id="ARBA00000274"/>
    </source>
</evidence>
<organism evidence="4 5">
    <name type="scientific">Halopseudomonas sabulinigri</name>
    <dbReference type="NCBI Taxonomy" id="472181"/>
    <lineage>
        <taxon>Bacteria</taxon>
        <taxon>Pseudomonadati</taxon>
        <taxon>Pseudomonadota</taxon>
        <taxon>Gammaproteobacteria</taxon>
        <taxon>Pseudomonadales</taxon>
        <taxon>Pseudomonadaceae</taxon>
        <taxon>Halopseudomonas</taxon>
    </lineage>
</organism>
<dbReference type="GO" id="GO:0009691">
    <property type="term" value="P:cytokinin biosynthetic process"/>
    <property type="evidence" value="ECO:0007669"/>
    <property type="project" value="InterPro"/>
</dbReference>
<evidence type="ECO:0000256" key="3">
    <source>
        <dbReference type="ARBA" id="ARBA00031983"/>
    </source>
</evidence>
<sequence length="361" mass="40488">MTDDQETVDYLSRHWQTGSSQLPEKIEELISLCAGSSENAELYRDMLLEVIRMAQAERNRWDAKILLQTIRELERSFARLALFKRRRKVTVFGSARTAPTHALYQLAKDMGQTLSQHDYMTITGGGGGIMAAAHEGAGVDNSLGFNITLPFEQRANTIVRGTEHELAFKFFFLRKLFFVKEADALILCPGGFGTLDETLEVLTLVQTGKSPLVPIILLDEPQGRYWDSLLNFFREQLQSAGYIRANDFNLLTLVKSPAAAMQEVLSFYHNFHSARWLGEEYLLRLNQPLSSQALAQLPSTFGSLCRQGGFVQEEKGIAGDEPELNSLTGLRFAFNGRDQGTLRSLIDFVNQAENLKSHDTA</sequence>
<evidence type="ECO:0000313" key="5">
    <source>
        <dbReference type="Proteomes" id="UP000243413"/>
    </source>
</evidence>
<dbReference type="GO" id="GO:0005829">
    <property type="term" value="C:cytosol"/>
    <property type="evidence" value="ECO:0007669"/>
    <property type="project" value="TreeGrafter"/>
</dbReference>
<dbReference type="STRING" id="472181.SAMN05216271_3500"/>
<dbReference type="AlphaFoldDB" id="A0A1H1XBY1"/>
<reference evidence="5" key="1">
    <citation type="submission" date="2016-10" db="EMBL/GenBank/DDBJ databases">
        <authorList>
            <person name="Varghese N."/>
            <person name="Submissions S."/>
        </authorList>
    </citation>
    <scope>NUCLEOTIDE SEQUENCE [LARGE SCALE GENOMIC DNA]</scope>
    <source>
        <strain evidence="5">JCM 14963</strain>
    </source>
</reference>
<comment type="catalytic activity">
    <reaction evidence="1">
        <text>AMP + H2O = D-ribose 5-phosphate + adenine</text>
        <dbReference type="Rhea" id="RHEA:20129"/>
        <dbReference type="ChEBI" id="CHEBI:15377"/>
        <dbReference type="ChEBI" id="CHEBI:16708"/>
        <dbReference type="ChEBI" id="CHEBI:78346"/>
        <dbReference type="ChEBI" id="CHEBI:456215"/>
        <dbReference type="EC" id="3.2.2.4"/>
    </reaction>
</comment>
<evidence type="ECO:0000313" key="4">
    <source>
        <dbReference type="EMBL" id="SDT06787.1"/>
    </source>
</evidence>
<dbReference type="GO" id="GO:0008714">
    <property type="term" value="F:AMP nucleosidase activity"/>
    <property type="evidence" value="ECO:0007669"/>
    <property type="project" value="UniProtKB-EC"/>
</dbReference>
<gene>
    <name evidence="4" type="ORF">SAMN05216271_3500</name>
</gene>
<dbReference type="PANTHER" id="PTHR43393:SF2">
    <property type="entry name" value="CYTOKININ RIBOSIDE 5'-MONOPHOSPHATE PHOSPHORIBOHYDROLASE"/>
    <property type="match status" value="1"/>
</dbReference>
<dbReference type="EMBL" id="LT629763">
    <property type="protein sequence ID" value="SDT06787.1"/>
    <property type="molecule type" value="Genomic_DNA"/>
</dbReference>
<evidence type="ECO:0000256" key="2">
    <source>
        <dbReference type="ARBA" id="ARBA00011985"/>
    </source>
</evidence>
<dbReference type="NCBIfam" id="TIGR00730">
    <property type="entry name" value="Rossman fold protein, TIGR00730 family"/>
    <property type="match status" value="1"/>
</dbReference>
<name>A0A1H1XBY1_9GAMM</name>
<dbReference type="EC" id="3.2.2.4" evidence="2"/>